<feature type="domain" description="EamA" evidence="8">
    <location>
        <begin position="8"/>
        <end position="134"/>
    </location>
</feature>
<dbReference type="AlphaFoldDB" id="A0A919SUK6"/>
<dbReference type="InterPro" id="IPR000620">
    <property type="entry name" value="EamA_dom"/>
</dbReference>
<protein>
    <submittedName>
        <fullName evidence="9">Transporter</fullName>
    </submittedName>
</protein>
<evidence type="ECO:0000256" key="6">
    <source>
        <dbReference type="ARBA" id="ARBA00023136"/>
    </source>
</evidence>
<keyword evidence="4 7" id="KW-0812">Transmembrane</keyword>
<dbReference type="InterPro" id="IPR051258">
    <property type="entry name" value="Diverse_Substrate_Transporter"/>
</dbReference>
<dbReference type="RefSeq" id="WP_213000948.1">
    <property type="nucleotide sequence ID" value="NZ_BAAATW010000017.1"/>
</dbReference>
<keyword evidence="10" id="KW-1185">Reference proteome</keyword>
<reference evidence="9" key="1">
    <citation type="submission" date="2021-03" db="EMBL/GenBank/DDBJ databases">
        <title>Whole genome shotgun sequence of Actinoplanes consettensis NBRC 14913.</title>
        <authorList>
            <person name="Komaki H."/>
            <person name="Tamura T."/>
        </authorList>
    </citation>
    <scope>NUCLEOTIDE SEQUENCE</scope>
    <source>
        <strain evidence="9">NBRC 14913</strain>
    </source>
</reference>
<comment type="subcellular location">
    <subcellularLocation>
        <location evidence="1">Cell membrane</location>
        <topology evidence="1">Multi-pass membrane protein</topology>
    </subcellularLocation>
</comment>
<evidence type="ECO:0000256" key="4">
    <source>
        <dbReference type="ARBA" id="ARBA00022692"/>
    </source>
</evidence>
<proteinExistence type="inferred from homology"/>
<evidence type="ECO:0000256" key="2">
    <source>
        <dbReference type="ARBA" id="ARBA00007362"/>
    </source>
</evidence>
<dbReference type="PANTHER" id="PTHR42920">
    <property type="entry name" value="OS03G0707200 PROTEIN-RELATED"/>
    <property type="match status" value="1"/>
</dbReference>
<name>A0A919SUK6_9ACTN</name>
<evidence type="ECO:0000313" key="10">
    <source>
        <dbReference type="Proteomes" id="UP000680865"/>
    </source>
</evidence>
<dbReference type="EMBL" id="BOQP01000036">
    <property type="protein sequence ID" value="GIM79200.1"/>
    <property type="molecule type" value="Genomic_DNA"/>
</dbReference>
<feature type="transmembrane region" description="Helical" evidence="7">
    <location>
        <begin position="205"/>
        <end position="226"/>
    </location>
</feature>
<keyword evidence="5 7" id="KW-1133">Transmembrane helix</keyword>
<dbReference type="PANTHER" id="PTHR42920:SF5">
    <property type="entry name" value="EAMA DOMAIN-CONTAINING PROTEIN"/>
    <property type="match status" value="1"/>
</dbReference>
<feature type="transmembrane region" description="Helical" evidence="7">
    <location>
        <begin position="117"/>
        <end position="136"/>
    </location>
</feature>
<evidence type="ECO:0000256" key="3">
    <source>
        <dbReference type="ARBA" id="ARBA00022475"/>
    </source>
</evidence>
<accession>A0A919SUK6</accession>
<comment type="caution">
    <text evidence="9">The sequence shown here is derived from an EMBL/GenBank/DDBJ whole genome shotgun (WGS) entry which is preliminary data.</text>
</comment>
<keyword evidence="3" id="KW-1003">Cell membrane</keyword>
<dbReference type="GO" id="GO:0005886">
    <property type="term" value="C:plasma membrane"/>
    <property type="evidence" value="ECO:0007669"/>
    <property type="project" value="UniProtKB-SubCell"/>
</dbReference>
<comment type="similarity">
    <text evidence="2">Belongs to the EamA transporter family.</text>
</comment>
<feature type="transmembrane region" description="Helical" evidence="7">
    <location>
        <begin position="66"/>
        <end position="84"/>
    </location>
</feature>
<keyword evidence="6 7" id="KW-0472">Membrane</keyword>
<feature type="transmembrane region" description="Helical" evidence="7">
    <location>
        <begin position="264"/>
        <end position="282"/>
    </location>
</feature>
<evidence type="ECO:0000259" key="8">
    <source>
        <dbReference type="Pfam" id="PF00892"/>
    </source>
</evidence>
<evidence type="ECO:0000256" key="5">
    <source>
        <dbReference type="ARBA" id="ARBA00022989"/>
    </source>
</evidence>
<dbReference type="Pfam" id="PF00892">
    <property type="entry name" value="EamA"/>
    <property type="match status" value="2"/>
</dbReference>
<feature type="transmembrane region" description="Helical" evidence="7">
    <location>
        <begin position="36"/>
        <end position="54"/>
    </location>
</feature>
<feature type="domain" description="EamA" evidence="8">
    <location>
        <begin position="146"/>
        <end position="278"/>
    </location>
</feature>
<gene>
    <name evidence="9" type="ORF">Aco04nite_64320</name>
</gene>
<feature type="transmembrane region" description="Helical" evidence="7">
    <location>
        <begin position="238"/>
        <end position="258"/>
    </location>
</feature>
<evidence type="ECO:0000313" key="9">
    <source>
        <dbReference type="EMBL" id="GIM79200.1"/>
    </source>
</evidence>
<sequence length="319" mass="31678">MRTDRRLTLLALVTAGLLWGTTIPLTKVALSGVGPGWLTVFRFTLAALPLAILARRSLRAAISPSVIAWGGIGYGAALVLQNIGIGHTSVSHAALIVGAVPVLVAVLGLVSGRGATGLGTWVGLSLSLLGIGVIASHGGGNATLAGDAMVGGSALLSALFVIAQPRLLSGRDPVAVTAVQLAAGAAAGLPAALSSGLPPMPDVTPAVAMVTLAFAGTLVPFTLFAYGQSRVSPAAAGAFLNLEPLIGFLLGVVAFGDAFAGPQIAGGLAILLGLALTSLPMLRRTPAPIAGSPLHAESAAFAEFAGPERVTVLAESGRY</sequence>
<feature type="transmembrane region" description="Helical" evidence="7">
    <location>
        <begin position="174"/>
        <end position="193"/>
    </location>
</feature>
<dbReference type="Proteomes" id="UP000680865">
    <property type="component" value="Unassembled WGS sequence"/>
</dbReference>
<feature type="transmembrane region" description="Helical" evidence="7">
    <location>
        <begin position="90"/>
        <end position="110"/>
    </location>
</feature>
<evidence type="ECO:0000256" key="1">
    <source>
        <dbReference type="ARBA" id="ARBA00004651"/>
    </source>
</evidence>
<evidence type="ECO:0000256" key="7">
    <source>
        <dbReference type="SAM" id="Phobius"/>
    </source>
</evidence>
<dbReference type="SUPFAM" id="SSF103481">
    <property type="entry name" value="Multidrug resistance efflux transporter EmrE"/>
    <property type="match status" value="2"/>
</dbReference>
<organism evidence="9 10">
    <name type="scientific">Winogradskya consettensis</name>
    <dbReference type="NCBI Taxonomy" id="113560"/>
    <lineage>
        <taxon>Bacteria</taxon>
        <taxon>Bacillati</taxon>
        <taxon>Actinomycetota</taxon>
        <taxon>Actinomycetes</taxon>
        <taxon>Micromonosporales</taxon>
        <taxon>Micromonosporaceae</taxon>
        <taxon>Winogradskya</taxon>
    </lineage>
</organism>
<feature type="transmembrane region" description="Helical" evidence="7">
    <location>
        <begin position="142"/>
        <end position="162"/>
    </location>
</feature>
<dbReference type="InterPro" id="IPR037185">
    <property type="entry name" value="EmrE-like"/>
</dbReference>